<keyword evidence="5" id="KW-0206">Cytoskeleton</keyword>
<keyword evidence="6" id="KW-0966">Cell projection</keyword>
<keyword evidence="4" id="KW-0963">Cytoplasm</keyword>
<organism evidence="7 8">
    <name type="scientific">Chrysochromulina tobinii</name>
    <dbReference type="NCBI Taxonomy" id="1460289"/>
    <lineage>
        <taxon>Eukaryota</taxon>
        <taxon>Haptista</taxon>
        <taxon>Haptophyta</taxon>
        <taxon>Prymnesiophyceae</taxon>
        <taxon>Prymnesiales</taxon>
        <taxon>Chrysochromulinaceae</taxon>
        <taxon>Chrysochromulina</taxon>
    </lineage>
</organism>
<dbReference type="PANTHER" id="PTHR31078">
    <property type="entry name" value="CILIA- AND FLAGELLA-ASSOCIATED PROTEIN 300"/>
    <property type="match status" value="1"/>
</dbReference>
<keyword evidence="7" id="KW-0969">Cilium</keyword>
<protein>
    <recommendedName>
        <fullName evidence="3">Cilia- and flagella-associated protein 300</fullName>
    </recommendedName>
</protein>
<reference evidence="8" key="1">
    <citation type="journal article" date="2015" name="PLoS Genet.">
        <title>Genome Sequence and Transcriptome Analyses of Chrysochromulina tobin: Metabolic Tools for Enhanced Algal Fitness in the Prominent Order Prymnesiales (Haptophyceae).</title>
        <authorList>
            <person name="Hovde B.T."/>
            <person name="Deodato C.R."/>
            <person name="Hunsperger H.M."/>
            <person name="Ryken S.A."/>
            <person name="Yost W."/>
            <person name="Jha R.K."/>
            <person name="Patterson J."/>
            <person name="Monnat R.J. Jr."/>
            <person name="Barlow S.B."/>
            <person name="Starkenburg S.R."/>
            <person name="Cattolico R.A."/>
        </authorList>
    </citation>
    <scope>NUCLEOTIDE SEQUENCE</scope>
    <source>
        <strain evidence="8">CCMP291</strain>
    </source>
</reference>
<accession>A0A0M0JBI0</accession>
<dbReference type="Pfam" id="PF14926">
    <property type="entry name" value="CFAP300"/>
    <property type="match status" value="1"/>
</dbReference>
<evidence type="ECO:0000256" key="2">
    <source>
        <dbReference type="ARBA" id="ARBA00009205"/>
    </source>
</evidence>
<evidence type="ECO:0000256" key="6">
    <source>
        <dbReference type="ARBA" id="ARBA00023273"/>
    </source>
</evidence>
<evidence type="ECO:0000313" key="7">
    <source>
        <dbReference type="EMBL" id="KOO23568.1"/>
    </source>
</evidence>
<sequence length="240" mass="26909">MQSQSAKDYLRKWNLEPSCQLKSFRFDKPFSPDAVNEFLLDFFNSSAVQEMAPVCVGSNQWSTLGTVKPGAVKHTRIPTTVLRLDFFDRFRDAGIIRGDGGDVAKCLDEQVGEILVSDKLRKMFLDESSEEWELFDELERSELIFRIMKAFAVGGGMNQYEDQIEPYLNLTKALYKDLVSVHKTAAGTLQIGSLTFEISAVAGSSASLFPRPSTNNFCYVTVDPAARHAKIFYGAFLPMM</sequence>
<evidence type="ECO:0000256" key="3">
    <source>
        <dbReference type="ARBA" id="ARBA00022174"/>
    </source>
</evidence>
<comment type="subcellular location">
    <subcellularLocation>
        <location evidence="1">Cytoplasm</location>
        <location evidence="1">Cytoskeleton</location>
        <location evidence="1">Cilium axoneme</location>
    </subcellularLocation>
</comment>
<comment type="caution">
    <text evidence="7">The sequence shown here is derived from an EMBL/GenBank/DDBJ whole genome shotgun (WGS) entry which is preliminary data.</text>
</comment>
<dbReference type="EMBL" id="JWZX01003179">
    <property type="protein sequence ID" value="KOO23568.1"/>
    <property type="molecule type" value="Genomic_DNA"/>
</dbReference>
<dbReference type="GO" id="GO:0005930">
    <property type="term" value="C:axoneme"/>
    <property type="evidence" value="ECO:0007669"/>
    <property type="project" value="UniProtKB-SubCell"/>
</dbReference>
<dbReference type="PANTHER" id="PTHR31078:SF1">
    <property type="entry name" value="CILIA- AND FLAGELLA-ASSOCIATED PROTEIN 300"/>
    <property type="match status" value="1"/>
</dbReference>
<dbReference type="InterPro" id="IPR029416">
    <property type="entry name" value="CFAP300"/>
</dbReference>
<keyword evidence="8" id="KW-1185">Reference proteome</keyword>
<keyword evidence="7" id="KW-0282">Flagellum</keyword>
<dbReference type="OrthoDB" id="10259249at2759"/>
<comment type="similarity">
    <text evidence="2">Belongs to the CFAP300 family.</text>
</comment>
<evidence type="ECO:0000313" key="8">
    <source>
        <dbReference type="Proteomes" id="UP000037460"/>
    </source>
</evidence>
<name>A0A0M0JBI0_9EUKA</name>
<dbReference type="Proteomes" id="UP000037460">
    <property type="component" value="Unassembled WGS sequence"/>
</dbReference>
<evidence type="ECO:0000256" key="1">
    <source>
        <dbReference type="ARBA" id="ARBA00004430"/>
    </source>
</evidence>
<gene>
    <name evidence="7" type="ORF">Ctob_005727</name>
</gene>
<evidence type="ECO:0000256" key="5">
    <source>
        <dbReference type="ARBA" id="ARBA00023212"/>
    </source>
</evidence>
<evidence type="ECO:0000256" key="4">
    <source>
        <dbReference type="ARBA" id="ARBA00022490"/>
    </source>
</evidence>
<proteinExistence type="inferred from homology"/>
<dbReference type="AlphaFoldDB" id="A0A0M0JBI0"/>